<organism evidence="1 2">
    <name type="scientific">Sphaerodactylus townsendi</name>
    <dbReference type="NCBI Taxonomy" id="933632"/>
    <lineage>
        <taxon>Eukaryota</taxon>
        <taxon>Metazoa</taxon>
        <taxon>Chordata</taxon>
        <taxon>Craniata</taxon>
        <taxon>Vertebrata</taxon>
        <taxon>Euteleostomi</taxon>
        <taxon>Lepidosauria</taxon>
        <taxon>Squamata</taxon>
        <taxon>Bifurcata</taxon>
        <taxon>Gekkota</taxon>
        <taxon>Sphaerodactylidae</taxon>
        <taxon>Sphaerodactylus</taxon>
    </lineage>
</organism>
<comment type="caution">
    <text evidence="1">The sequence shown here is derived from an EMBL/GenBank/DDBJ whole genome shotgun (WGS) entry which is preliminary data.</text>
</comment>
<sequence>MHVLAWNEYGDGAFSKLSQLGMVLAAAGGSCVKPPPLNGIHDGCQQTQKGREMRLVVSADKLETILALLELLSEFIPGIHFEVLAISGKDPEMAVPLSSLLCDTTDGVPVASEGDLASSGQSMSSSERKSELQFLSIVLA</sequence>
<evidence type="ECO:0000313" key="1">
    <source>
        <dbReference type="EMBL" id="KAH7994778.1"/>
    </source>
</evidence>
<dbReference type="Proteomes" id="UP000827872">
    <property type="component" value="Linkage Group LG07"/>
</dbReference>
<reference evidence="1" key="1">
    <citation type="submission" date="2021-08" db="EMBL/GenBank/DDBJ databases">
        <title>The first chromosome-level gecko genome reveals the dynamic sex chromosomes of Neotropical dwarf geckos (Sphaerodactylidae: Sphaerodactylus).</title>
        <authorList>
            <person name="Pinto B.J."/>
            <person name="Keating S.E."/>
            <person name="Gamble T."/>
        </authorList>
    </citation>
    <scope>NUCLEOTIDE SEQUENCE</scope>
    <source>
        <strain evidence="1">TG3544</strain>
    </source>
</reference>
<name>A0ACB8EQG7_9SAUR</name>
<protein>
    <submittedName>
        <fullName evidence="1">Uncharacterized protein</fullName>
    </submittedName>
</protein>
<dbReference type="EMBL" id="CM037620">
    <property type="protein sequence ID" value="KAH7994778.1"/>
    <property type="molecule type" value="Genomic_DNA"/>
</dbReference>
<proteinExistence type="predicted"/>
<keyword evidence="2" id="KW-1185">Reference proteome</keyword>
<evidence type="ECO:0000313" key="2">
    <source>
        <dbReference type="Proteomes" id="UP000827872"/>
    </source>
</evidence>
<accession>A0ACB8EQG7</accession>
<gene>
    <name evidence="1" type="ORF">K3G42_015224</name>
</gene>